<organism evidence="2">
    <name type="scientific">uncultured Anaerotruncus sp</name>
    <dbReference type="NCBI Taxonomy" id="905011"/>
    <lineage>
        <taxon>Bacteria</taxon>
        <taxon>Bacillati</taxon>
        <taxon>Bacillota</taxon>
        <taxon>Clostridia</taxon>
        <taxon>Eubacteriales</taxon>
        <taxon>Oscillospiraceae</taxon>
        <taxon>Anaerotruncus</taxon>
        <taxon>environmental samples</taxon>
    </lineage>
</organism>
<dbReference type="InterPro" id="IPR027455">
    <property type="entry name" value="Sper_AcTfrase_N"/>
</dbReference>
<reference evidence="2" key="1">
    <citation type="submission" date="2015-09" db="EMBL/GenBank/DDBJ databases">
        <authorList>
            <consortium name="Pathogen Informatics"/>
        </authorList>
    </citation>
    <scope>NUCLEOTIDE SEQUENCE</scope>
    <source>
        <strain evidence="2">2789STDY5834896</strain>
    </source>
</reference>
<evidence type="ECO:0000313" key="2">
    <source>
        <dbReference type="EMBL" id="SCJ88213.1"/>
    </source>
</evidence>
<proteinExistence type="predicted"/>
<dbReference type="AlphaFoldDB" id="A0A1C6K1U3"/>
<dbReference type="PANTHER" id="PTHR43617">
    <property type="entry name" value="L-AMINO ACID N-ACETYLTRANSFERASE"/>
    <property type="match status" value="1"/>
</dbReference>
<dbReference type="CDD" id="cd04301">
    <property type="entry name" value="NAT_SF"/>
    <property type="match status" value="1"/>
</dbReference>
<evidence type="ECO:0000259" key="1">
    <source>
        <dbReference type="PROSITE" id="PS51186"/>
    </source>
</evidence>
<gene>
    <name evidence="2" type="primary">bltD</name>
    <name evidence="2" type="ORF">SAMEA3545359_02543</name>
</gene>
<keyword evidence="2" id="KW-0808">Transferase</keyword>
<feature type="domain" description="N-acetyltransferase" evidence="1">
    <location>
        <begin position="5"/>
        <end position="153"/>
    </location>
</feature>
<dbReference type="InterPro" id="IPR050276">
    <property type="entry name" value="MshD_Acetyltransferase"/>
</dbReference>
<sequence length="158" mass="18229">MDREIALRPVDEHNRAQVLALRVEKSQQSFIETTARCLQEAAELALWRPLAVCAGETVVGFCMYGLWEKEGPGGRLWMDRLLIDQRYQGRGYGRAALRAVLRRMADEYPRHRHIYLSLYRDNTAATALYQSLGFVFTGERDHKGEFLMRIDRAKVLAL</sequence>
<dbReference type="Gene3D" id="1.10.287.900">
    <property type="entry name" value="The crystal structure of the spermine/spermidine acetyltransferase from enterococcus faecali"/>
    <property type="match status" value="1"/>
</dbReference>
<dbReference type="InterPro" id="IPR016181">
    <property type="entry name" value="Acyl_CoA_acyltransferase"/>
</dbReference>
<dbReference type="Gene3D" id="3.40.630.30">
    <property type="match status" value="1"/>
</dbReference>
<protein>
    <submittedName>
        <fullName evidence="2">Spermine/spermidine acetyltransferase</fullName>
        <ecNumber evidence="2">2.3.1.57</ecNumber>
    </submittedName>
</protein>
<dbReference type="PROSITE" id="PS51186">
    <property type="entry name" value="GNAT"/>
    <property type="match status" value="1"/>
</dbReference>
<dbReference type="SUPFAM" id="SSF55729">
    <property type="entry name" value="Acyl-CoA N-acyltransferases (Nat)"/>
    <property type="match status" value="1"/>
</dbReference>
<name>A0A1C6K1U3_9FIRM</name>
<dbReference type="EC" id="2.3.1.57" evidence="2"/>
<dbReference type="GO" id="GO:0004145">
    <property type="term" value="F:diamine N-acetyltransferase activity"/>
    <property type="evidence" value="ECO:0007669"/>
    <property type="project" value="UniProtKB-EC"/>
</dbReference>
<dbReference type="InterPro" id="IPR000182">
    <property type="entry name" value="GNAT_dom"/>
</dbReference>
<dbReference type="Pfam" id="PF00583">
    <property type="entry name" value="Acetyltransf_1"/>
    <property type="match status" value="1"/>
</dbReference>
<keyword evidence="2" id="KW-0012">Acyltransferase</keyword>
<dbReference type="EMBL" id="FMHG01000002">
    <property type="protein sequence ID" value="SCJ88213.1"/>
    <property type="molecule type" value="Genomic_DNA"/>
</dbReference>
<accession>A0A1C6K1U3</accession>